<dbReference type="InterPro" id="IPR002403">
    <property type="entry name" value="Cyt_P450_E_grp-IV"/>
</dbReference>
<comment type="similarity">
    <text evidence="2 7">Belongs to the cytochrome P450 family.</text>
</comment>
<comment type="caution">
    <text evidence="10">The sequence shown here is derived from an EMBL/GenBank/DDBJ whole genome shotgun (WGS) entry which is preliminary data.</text>
</comment>
<keyword evidence="9" id="KW-1133">Transmembrane helix</keyword>
<evidence type="ECO:0000313" key="11">
    <source>
        <dbReference type="Proteomes" id="UP000325902"/>
    </source>
</evidence>
<dbReference type="PRINTS" id="PR00465">
    <property type="entry name" value="EP450IV"/>
</dbReference>
<keyword evidence="9" id="KW-0812">Transmembrane</keyword>
<dbReference type="Gene3D" id="1.10.630.10">
    <property type="entry name" value="Cytochrome P450"/>
    <property type="match status" value="1"/>
</dbReference>
<feature type="region of interest" description="Disordered" evidence="8">
    <location>
        <begin position="304"/>
        <end position="330"/>
    </location>
</feature>
<evidence type="ECO:0000256" key="1">
    <source>
        <dbReference type="ARBA" id="ARBA00001971"/>
    </source>
</evidence>
<gene>
    <name evidence="10" type="primary">atmQ</name>
    <name evidence="10" type="ORF">DBV05_g12594</name>
</gene>
<dbReference type="GO" id="GO:0016705">
    <property type="term" value="F:oxidoreductase activity, acting on paired donors, with incorporation or reduction of molecular oxygen"/>
    <property type="evidence" value="ECO:0007669"/>
    <property type="project" value="InterPro"/>
</dbReference>
<keyword evidence="4 7" id="KW-0560">Oxidoreductase</keyword>
<dbReference type="GO" id="GO:0005506">
    <property type="term" value="F:iron ion binding"/>
    <property type="evidence" value="ECO:0007669"/>
    <property type="project" value="InterPro"/>
</dbReference>
<dbReference type="Proteomes" id="UP000325902">
    <property type="component" value="Unassembled WGS sequence"/>
</dbReference>
<dbReference type="PANTHER" id="PTHR46206">
    <property type="entry name" value="CYTOCHROME P450"/>
    <property type="match status" value="1"/>
</dbReference>
<feature type="transmembrane region" description="Helical" evidence="9">
    <location>
        <begin position="34"/>
        <end position="57"/>
    </location>
</feature>
<dbReference type="PROSITE" id="PS00086">
    <property type="entry name" value="CYTOCHROME_P450"/>
    <property type="match status" value="1"/>
</dbReference>
<evidence type="ECO:0000256" key="6">
    <source>
        <dbReference type="PIRSR" id="PIRSR602403-1"/>
    </source>
</evidence>
<evidence type="ECO:0000256" key="7">
    <source>
        <dbReference type="RuleBase" id="RU000461"/>
    </source>
</evidence>
<dbReference type="CDD" id="cd11041">
    <property type="entry name" value="CYP503A1-like"/>
    <property type="match status" value="1"/>
</dbReference>
<keyword evidence="9" id="KW-0472">Membrane</keyword>
<keyword evidence="3 6" id="KW-0479">Metal-binding</keyword>
<dbReference type="AlphaFoldDB" id="A0A5N5CTP9"/>
<keyword evidence="7 10" id="KW-0503">Monooxygenase</keyword>
<dbReference type="GO" id="GO:0020037">
    <property type="term" value="F:heme binding"/>
    <property type="evidence" value="ECO:0007669"/>
    <property type="project" value="InterPro"/>
</dbReference>
<dbReference type="InterPro" id="IPR017972">
    <property type="entry name" value="Cyt_P450_CS"/>
</dbReference>
<keyword evidence="5 6" id="KW-0408">Iron</keyword>
<evidence type="ECO:0000256" key="9">
    <source>
        <dbReference type="SAM" id="Phobius"/>
    </source>
</evidence>
<dbReference type="GO" id="GO:0004497">
    <property type="term" value="F:monooxygenase activity"/>
    <property type="evidence" value="ECO:0007669"/>
    <property type="project" value="UniProtKB-KW"/>
</dbReference>
<sequence length="581" mass="65073">MASLNTSSFFHDPLLLSRDLHVEMPILVVGNVRLLLFSSTSALLVSIAAAAVAAVFLRRDPLAAFPVIGEEWGDEKTRRERFVTGAKQIYLDGYKKFKDGVYQITTVRRKYLLPVQGCCEPPANFDGGVEESRTIVIAPKFLDELRKLPDDVVCNQCAADETLESRYTKLNTHEPLHGHVMKTLLTPGLRRLNPRISTTITTAVHTALPSTSSWTPVNANAALLHIVAAATGAIGVGSPLCLDQQYLDVSVQYAASVMRAMAAASRVPSWCRRVVAPWLKEVRELDGFVRRVEGFMGKVIRERREREKEQKEGGEGQEGEKKGGEKQERPEDMLQWTMDAAGRFGLDAEWKVVRAYLGFVFAAIHSTTVVATNVLFNLAAMPEFTAELREEIASVLARHDGVMTFQALQEMLKLDSFMKETFRLYPLQFANFQRKVLKPFALSTGQIIPANTVIEVPSMAASLDPTVFPDAARFDPLRFYRLRTAAGADPSAHQFATVSEDALNFGWGRHACPGRFFAANEIKMVVAAVLLEWDVKMPEVKEGECVEAEREWEGRRWRNWEYGNFCFPVPTRELLFRKIEA</sequence>
<proteinExistence type="inferred from homology"/>
<organism evidence="10 11">
    <name type="scientific">Lasiodiplodia theobromae</name>
    <dbReference type="NCBI Taxonomy" id="45133"/>
    <lineage>
        <taxon>Eukaryota</taxon>
        <taxon>Fungi</taxon>
        <taxon>Dikarya</taxon>
        <taxon>Ascomycota</taxon>
        <taxon>Pezizomycotina</taxon>
        <taxon>Dothideomycetes</taxon>
        <taxon>Dothideomycetes incertae sedis</taxon>
        <taxon>Botryosphaeriales</taxon>
        <taxon>Botryosphaeriaceae</taxon>
        <taxon>Lasiodiplodia</taxon>
    </lineage>
</organism>
<reference evidence="10 11" key="1">
    <citation type="journal article" date="2019" name="Sci. Rep.">
        <title>A multi-omics analysis of the grapevine pathogen Lasiodiplodia theobromae reveals that temperature affects the expression of virulence- and pathogenicity-related genes.</title>
        <authorList>
            <person name="Felix C."/>
            <person name="Meneses R."/>
            <person name="Goncalves M.F.M."/>
            <person name="Tilleman L."/>
            <person name="Duarte A.S."/>
            <person name="Jorrin-Novo J.V."/>
            <person name="Van de Peer Y."/>
            <person name="Deforce D."/>
            <person name="Van Nieuwerburgh F."/>
            <person name="Esteves A.C."/>
            <person name="Alves A."/>
        </authorList>
    </citation>
    <scope>NUCLEOTIDE SEQUENCE [LARGE SCALE GENOMIC DNA]</scope>
    <source>
        <strain evidence="10 11">LA-SOL3</strain>
    </source>
</reference>
<evidence type="ECO:0000313" key="10">
    <source>
        <dbReference type="EMBL" id="KAB2568727.1"/>
    </source>
</evidence>
<evidence type="ECO:0000256" key="8">
    <source>
        <dbReference type="SAM" id="MobiDB-lite"/>
    </source>
</evidence>
<evidence type="ECO:0000256" key="4">
    <source>
        <dbReference type="ARBA" id="ARBA00023002"/>
    </source>
</evidence>
<evidence type="ECO:0000256" key="3">
    <source>
        <dbReference type="ARBA" id="ARBA00022723"/>
    </source>
</evidence>
<keyword evidence="6 7" id="KW-0349">Heme</keyword>
<dbReference type="EMBL" id="VCHE01000287">
    <property type="protein sequence ID" value="KAB2568727.1"/>
    <property type="molecule type" value="Genomic_DNA"/>
</dbReference>
<comment type="cofactor">
    <cofactor evidence="1 6">
        <name>heme</name>
        <dbReference type="ChEBI" id="CHEBI:30413"/>
    </cofactor>
</comment>
<dbReference type="InterPro" id="IPR001128">
    <property type="entry name" value="Cyt_P450"/>
</dbReference>
<feature type="binding site" description="axial binding residue" evidence="6">
    <location>
        <position position="512"/>
    </location>
    <ligand>
        <name>heme</name>
        <dbReference type="ChEBI" id="CHEBI:30413"/>
    </ligand>
    <ligandPart>
        <name>Fe</name>
        <dbReference type="ChEBI" id="CHEBI:18248"/>
    </ligandPart>
</feature>
<dbReference type="OrthoDB" id="1844152at2759"/>
<accession>A0A5N5CTP9</accession>
<evidence type="ECO:0000256" key="5">
    <source>
        <dbReference type="ARBA" id="ARBA00023004"/>
    </source>
</evidence>
<keyword evidence="11" id="KW-1185">Reference proteome</keyword>
<dbReference type="Pfam" id="PF00067">
    <property type="entry name" value="p450"/>
    <property type="match status" value="1"/>
</dbReference>
<name>A0A5N5CTP9_9PEZI</name>
<protein>
    <submittedName>
        <fullName evidence="10">Cytochrome P450 monooxygenase atmQ</fullName>
    </submittedName>
</protein>
<dbReference type="PANTHER" id="PTHR46206:SF7">
    <property type="entry name" value="P450, PUTATIVE (EUROFUNG)-RELATED"/>
    <property type="match status" value="1"/>
</dbReference>
<dbReference type="SUPFAM" id="SSF48264">
    <property type="entry name" value="Cytochrome P450"/>
    <property type="match status" value="1"/>
</dbReference>
<dbReference type="InterPro" id="IPR036396">
    <property type="entry name" value="Cyt_P450_sf"/>
</dbReference>
<evidence type="ECO:0000256" key="2">
    <source>
        <dbReference type="ARBA" id="ARBA00010617"/>
    </source>
</evidence>